<proteinExistence type="predicted"/>
<name>A0A5B7KA91_PORTR</name>
<gene>
    <name evidence="1" type="ORF">E2C01_099397</name>
</gene>
<evidence type="ECO:0000313" key="2">
    <source>
        <dbReference type="Proteomes" id="UP000324222"/>
    </source>
</evidence>
<dbReference type="AlphaFoldDB" id="A0A5B7KA91"/>
<keyword evidence="2" id="KW-1185">Reference proteome</keyword>
<comment type="caution">
    <text evidence="1">The sequence shown here is derived from an EMBL/GenBank/DDBJ whole genome shotgun (WGS) entry which is preliminary data.</text>
</comment>
<accession>A0A5B7KA91</accession>
<dbReference type="EMBL" id="VSRR010137694">
    <property type="protein sequence ID" value="MPD03746.1"/>
    <property type="molecule type" value="Genomic_DNA"/>
</dbReference>
<protein>
    <submittedName>
        <fullName evidence="1">Uncharacterized protein</fullName>
    </submittedName>
</protein>
<evidence type="ECO:0000313" key="1">
    <source>
        <dbReference type="EMBL" id="MPD03746.1"/>
    </source>
</evidence>
<reference evidence="1 2" key="1">
    <citation type="submission" date="2019-05" db="EMBL/GenBank/DDBJ databases">
        <title>Another draft genome of Portunus trituberculatus and its Hox gene families provides insights of decapod evolution.</title>
        <authorList>
            <person name="Jeong J.-H."/>
            <person name="Song I."/>
            <person name="Kim S."/>
            <person name="Choi T."/>
            <person name="Kim D."/>
            <person name="Ryu S."/>
            <person name="Kim W."/>
        </authorList>
    </citation>
    <scope>NUCLEOTIDE SEQUENCE [LARGE SCALE GENOMIC DNA]</scope>
    <source>
        <tissue evidence="1">Muscle</tissue>
    </source>
</reference>
<sequence length="79" mass="8434">MLSRALPRRRAYTVAAAGHSGRNTGAAEMGATDPNNVVFFARGFSGQGRYCFGEMFMMSSSPEAVEKRAGRGSGESRRG</sequence>
<dbReference type="Proteomes" id="UP000324222">
    <property type="component" value="Unassembled WGS sequence"/>
</dbReference>
<organism evidence="1 2">
    <name type="scientific">Portunus trituberculatus</name>
    <name type="common">Swimming crab</name>
    <name type="synonym">Neptunus trituberculatus</name>
    <dbReference type="NCBI Taxonomy" id="210409"/>
    <lineage>
        <taxon>Eukaryota</taxon>
        <taxon>Metazoa</taxon>
        <taxon>Ecdysozoa</taxon>
        <taxon>Arthropoda</taxon>
        <taxon>Crustacea</taxon>
        <taxon>Multicrustacea</taxon>
        <taxon>Malacostraca</taxon>
        <taxon>Eumalacostraca</taxon>
        <taxon>Eucarida</taxon>
        <taxon>Decapoda</taxon>
        <taxon>Pleocyemata</taxon>
        <taxon>Brachyura</taxon>
        <taxon>Eubrachyura</taxon>
        <taxon>Portunoidea</taxon>
        <taxon>Portunidae</taxon>
        <taxon>Portuninae</taxon>
        <taxon>Portunus</taxon>
    </lineage>
</organism>